<dbReference type="SUPFAM" id="SSF51215">
    <property type="entry name" value="Regulatory protein AraC"/>
    <property type="match status" value="1"/>
</dbReference>
<dbReference type="AlphaFoldDB" id="A0A174ZDW6"/>
<dbReference type="PANTHER" id="PTHR43280:SF28">
    <property type="entry name" value="HTH-TYPE TRANSCRIPTIONAL ACTIVATOR RHAS"/>
    <property type="match status" value="1"/>
</dbReference>
<evidence type="ECO:0000256" key="3">
    <source>
        <dbReference type="ARBA" id="ARBA00023163"/>
    </source>
</evidence>
<evidence type="ECO:0000313" key="5">
    <source>
        <dbReference type="EMBL" id="CUQ81320.1"/>
    </source>
</evidence>
<dbReference type="Pfam" id="PF02311">
    <property type="entry name" value="AraC_binding"/>
    <property type="match status" value="1"/>
</dbReference>
<keyword evidence="2" id="KW-0238">DNA-binding</keyword>
<dbReference type="InterPro" id="IPR018060">
    <property type="entry name" value="HTH_AraC"/>
</dbReference>
<evidence type="ECO:0000313" key="6">
    <source>
        <dbReference type="Proteomes" id="UP000095662"/>
    </source>
</evidence>
<dbReference type="InterPro" id="IPR037923">
    <property type="entry name" value="HTH-like"/>
</dbReference>
<dbReference type="InterPro" id="IPR003313">
    <property type="entry name" value="AraC-bd"/>
</dbReference>
<sequence>MLVASYLPLCYNLIRINWEREKMLSAIYPVPASEVRLPFYLLGIGRTSPEFHVKRDKGLTSHQFLYTAKGCGILEVGNRKYKLEKNSFMYLPPELPHEYYPENDEWNTCWMIFRGDFLKGIMNTMGFIGEMVATDADLTAFEKIFGRIYSLAADNLHNGEKCSLLIYNAVLAAKEILGGKQEENNTGNLIADNAVRYINEHYGDDITLNELACLSGVSPQYFDRVFRERLNMRPMEYIARVKISKAKSMLLDCDMSVTQLSKSLGYTSPTYFGIVFKKYEGISPSEFRKNSGSVI</sequence>
<name>A0A174ZDW6_9FIRM</name>
<dbReference type="Gene3D" id="1.10.10.60">
    <property type="entry name" value="Homeodomain-like"/>
    <property type="match status" value="2"/>
</dbReference>
<dbReference type="Pfam" id="PF12833">
    <property type="entry name" value="HTH_18"/>
    <property type="match status" value="1"/>
</dbReference>
<dbReference type="STRING" id="39492.ERS852540_00253"/>
<dbReference type="InterPro" id="IPR009057">
    <property type="entry name" value="Homeodomain-like_sf"/>
</dbReference>
<proteinExistence type="predicted"/>
<dbReference type="PANTHER" id="PTHR43280">
    <property type="entry name" value="ARAC-FAMILY TRANSCRIPTIONAL REGULATOR"/>
    <property type="match status" value="1"/>
</dbReference>
<dbReference type="GO" id="GO:0003700">
    <property type="term" value="F:DNA-binding transcription factor activity"/>
    <property type="evidence" value="ECO:0007669"/>
    <property type="project" value="InterPro"/>
</dbReference>
<dbReference type="EMBL" id="CZBY01000001">
    <property type="protein sequence ID" value="CUQ81320.1"/>
    <property type="molecule type" value="Genomic_DNA"/>
</dbReference>
<evidence type="ECO:0000256" key="2">
    <source>
        <dbReference type="ARBA" id="ARBA00023125"/>
    </source>
</evidence>
<keyword evidence="3" id="KW-0804">Transcription</keyword>
<evidence type="ECO:0000256" key="1">
    <source>
        <dbReference type="ARBA" id="ARBA00023015"/>
    </source>
</evidence>
<organism evidence="5 6">
    <name type="scientific">[Eubacterium] siraeum</name>
    <dbReference type="NCBI Taxonomy" id="39492"/>
    <lineage>
        <taxon>Bacteria</taxon>
        <taxon>Bacillati</taxon>
        <taxon>Bacillota</taxon>
        <taxon>Clostridia</taxon>
        <taxon>Eubacteriales</taxon>
        <taxon>Oscillospiraceae</taxon>
        <taxon>Oscillospiraceae incertae sedis</taxon>
    </lineage>
</organism>
<dbReference type="SUPFAM" id="SSF46689">
    <property type="entry name" value="Homeodomain-like"/>
    <property type="match status" value="2"/>
</dbReference>
<dbReference type="Proteomes" id="UP000095662">
    <property type="component" value="Unassembled WGS sequence"/>
</dbReference>
<protein>
    <submittedName>
        <fullName evidence="5">Arabinose operon regulatory protein</fullName>
    </submittedName>
</protein>
<dbReference type="Gene3D" id="2.60.120.280">
    <property type="entry name" value="Regulatory protein AraC"/>
    <property type="match status" value="1"/>
</dbReference>
<dbReference type="GO" id="GO:0043565">
    <property type="term" value="F:sequence-specific DNA binding"/>
    <property type="evidence" value="ECO:0007669"/>
    <property type="project" value="InterPro"/>
</dbReference>
<gene>
    <name evidence="5" type="primary">araC_1</name>
    <name evidence="5" type="ORF">ERS852540_00253</name>
</gene>
<dbReference type="SMART" id="SM00342">
    <property type="entry name" value="HTH_ARAC"/>
    <property type="match status" value="1"/>
</dbReference>
<dbReference type="OrthoDB" id="9813413at2"/>
<dbReference type="PROSITE" id="PS01124">
    <property type="entry name" value="HTH_ARAC_FAMILY_2"/>
    <property type="match status" value="1"/>
</dbReference>
<accession>A0A174ZDW6</accession>
<keyword evidence="1" id="KW-0805">Transcription regulation</keyword>
<reference evidence="5 6" key="1">
    <citation type="submission" date="2015-09" db="EMBL/GenBank/DDBJ databases">
        <authorList>
            <consortium name="Pathogen Informatics"/>
        </authorList>
    </citation>
    <scope>NUCLEOTIDE SEQUENCE [LARGE SCALE GENOMIC DNA]</scope>
    <source>
        <strain evidence="5 6">2789STDY5834928</strain>
    </source>
</reference>
<dbReference type="InterPro" id="IPR020449">
    <property type="entry name" value="Tscrpt_reg_AraC-type_HTH"/>
</dbReference>
<feature type="domain" description="HTH araC/xylS-type" evidence="4">
    <location>
        <begin position="192"/>
        <end position="290"/>
    </location>
</feature>
<dbReference type="PRINTS" id="PR00032">
    <property type="entry name" value="HTHARAC"/>
</dbReference>
<evidence type="ECO:0000259" key="4">
    <source>
        <dbReference type="PROSITE" id="PS01124"/>
    </source>
</evidence>